<dbReference type="AlphaFoldDB" id="A0A3P6DAN6"/>
<gene>
    <name evidence="2" type="ORF">BRASC54T46360Z</name>
</gene>
<accession>A0A3P6DAN6</accession>
<dbReference type="EMBL" id="LR031598">
    <property type="protein sequence ID" value="VDD24310.1"/>
    <property type="molecule type" value="Genomic_DNA"/>
</dbReference>
<name>A0A3P6DAN6_BRACM</name>
<feature type="transmembrane region" description="Helical" evidence="1">
    <location>
        <begin position="32"/>
        <end position="50"/>
    </location>
</feature>
<keyword evidence="1" id="KW-1133">Transmembrane helix</keyword>
<reference evidence="2" key="1">
    <citation type="submission" date="2018-11" db="EMBL/GenBank/DDBJ databases">
        <authorList>
            <consortium name="Genoscope - CEA"/>
            <person name="William W."/>
        </authorList>
    </citation>
    <scope>NUCLEOTIDE SEQUENCE</scope>
</reference>
<evidence type="ECO:0000256" key="1">
    <source>
        <dbReference type="SAM" id="Phobius"/>
    </source>
</evidence>
<keyword evidence="1" id="KW-0812">Transmembrane</keyword>
<organism evidence="2">
    <name type="scientific">Brassica campestris</name>
    <name type="common">Field mustard</name>
    <dbReference type="NCBI Taxonomy" id="3711"/>
    <lineage>
        <taxon>Eukaryota</taxon>
        <taxon>Viridiplantae</taxon>
        <taxon>Streptophyta</taxon>
        <taxon>Embryophyta</taxon>
        <taxon>Tracheophyta</taxon>
        <taxon>Spermatophyta</taxon>
        <taxon>Magnoliopsida</taxon>
        <taxon>eudicotyledons</taxon>
        <taxon>Gunneridae</taxon>
        <taxon>Pentapetalae</taxon>
        <taxon>rosids</taxon>
        <taxon>malvids</taxon>
        <taxon>Brassicales</taxon>
        <taxon>Brassicaceae</taxon>
        <taxon>Brassiceae</taxon>
        <taxon>Brassica</taxon>
    </lineage>
</organism>
<protein>
    <submittedName>
        <fullName evidence="2">Uncharacterized protein</fullName>
    </submittedName>
</protein>
<evidence type="ECO:0000313" key="2">
    <source>
        <dbReference type="EMBL" id="VDD24310.1"/>
    </source>
</evidence>
<keyword evidence="1" id="KW-0472">Membrane</keyword>
<sequence>MDNQSIFKYSWETLPKKWVKKWKDRNMGIDRYQYGLPISIVVLSQIAYLYKGSSFDRYFAELIIPPKTKI</sequence>
<proteinExistence type="predicted"/>